<feature type="domain" description="Secretion system C-terminal sorting" evidence="1">
    <location>
        <begin position="854"/>
        <end position="929"/>
    </location>
</feature>
<dbReference type="Gene3D" id="2.60.40.10">
    <property type="entry name" value="Immunoglobulins"/>
    <property type="match status" value="2"/>
</dbReference>
<organism evidence="2 3">
    <name type="scientific">Pontibacter mangrovi</name>
    <dbReference type="NCBI Taxonomy" id="2589816"/>
    <lineage>
        <taxon>Bacteria</taxon>
        <taxon>Pseudomonadati</taxon>
        <taxon>Bacteroidota</taxon>
        <taxon>Cytophagia</taxon>
        <taxon>Cytophagales</taxon>
        <taxon>Hymenobacteraceae</taxon>
        <taxon>Pontibacter</taxon>
    </lineage>
</organism>
<name>A0A501W7V0_9BACT</name>
<dbReference type="InterPro" id="IPR013783">
    <property type="entry name" value="Ig-like_fold"/>
</dbReference>
<protein>
    <submittedName>
        <fullName evidence="2">T9SS type A sorting domain-containing protein</fullName>
    </submittedName>
</protein>
<evidence type="ECO:0000313" key="3">
    <source>
        <dbReference type="Proteomes" id="UP000316727"/>
    </source>
</evidence>
<accession>A0A501W7V0</accession>
<dbReference type="EMBL" id="VFRQ01000004">
    <property type="protein sequence ID" value="TPE44410.1"/>
    <property type="molecule type" value="Genomic_DNA"/>
</dbReference>
<dbReference type="InterPro" id="IPR026444">
    <property type="entry name" value="Secre_tail"/>
</dbReference>
<proteinExistence type="predicted"/>
<keyword evidence="3" id="KW-1185">Reference proteome</keyword>
<dbReference type="NCBIfam" id="TIGR04183">
    <property type="entry name" value="Por_Secre_tail"/>
    <property type="match status" value="1"/>
</dbReference>
<comment type="caution">
    <text evidence="2">The sequence shown here is derived from an EMBL/GenBank/DDBJ whole genome shotgun (WGS) entry which is preliminary data.</text>
</comment>
<reference evidence="2 3" key="1">
    <citation type="submission" date="2019-06" db="EMBL/GenBank/DDBJ databases">
        <title>A novel bacterium of genus Pontibacter, isolated from marine sediment.</title>
        <authorList>
            <person name="Huang H."/>
            <person name="Mo K."/>
            <person name="Hu Y."/>
        </authorList>
    </citation>
    <scope>NUCLEOTIDE SEQUENCE [LARGE SCALE GENOMIC DNA]</scope>
    <source>
        <strain evidence="2 3">HB172049</strain>
    </source>
</reference>
<dbReference type="Proteomes" id="UP000316727">
    <property type="component" value="Unassembled WGS sequence"/>
</dbReference>
<dbReference type="RefSeq" id="WP_140621301.1">
    <property type="nucleotide sequence ID" value="NZ_VFRQ01000004.1"/>
</dbReference>
<dbReference type="Pfam" id="PF22352">
    <property type="entry name" value="K319L-like_PKD"/>
    <property type="match status" value="1"/>
</dbReference>
<evidence type="ECO:0000313" key="2">
    <source>
        <dbReference type="EMBL" id="TPE44410.1"/>
    </source>
</evidence>
<dbReference type="AlphaFoldDB" id="A0A501W7V0"/>
<gene>
    <name evidence="2" type="ORF">FJM65_09690</name>
</gene>
<evidence type="ECO:0000259" key="1">
    <source>
        <dbReference type="Pfam" id="PF18962"/>
    </source>
</evidence>
<dbReference type="OrthoDB" id="2582440at2"/>
<dbReference type="Pfam" id="PF18962">
    <property type="entry name" value="Por_Secre_tail"/>
    <property type="match status" value="1"/>
</dbReference>
<sequence>MEQSIRATINTTSTTWSIAIPADLSPALKAGDMLNVRTVWTLTGGGQTTCSVPSSRSNFLTVQETTAAPTINPLKCGLVTTLSGTSTEAIGTVLQFYTGGTAGQRDGTLITQNGTSTPITATVTSLGAWSADLTKAAGGGIAPGTAITARAKATGKVRSVNSNAVSSAAGPTATLTINSPITEGATSVSGTGPSGAANAKITLYIEGTPFPTTTLIGSDGTWSVTGISSQELFAGATVSATYTPADGCESPKASPVIVSCRAPIATYTLTAVPTTICGGSTTSVTLSGSEYGVSYMLLVNGTESGSSVLGTGGAITLTSGPLTNLTNANTTAALTYRARKISGTACDATSANSVSITVRPQPVTTGLSFASVSQTTCANQSLTFSLSGTNTNYNYQLVNEATGQAVGSPVQGATGAILLATGSVTTNTTFALLITVRTADACSTTLPSQVTVTVTSPSTTRAVTPETGKVCVGGATSIYVSTEPNDDYEYKVYRRATTTNNLSADLLLGTFRGNGGIRSVQTGALNFAGSEVFYATVTRVTNNACGTLTLVNQATVEVTNNPIKADAGPDVTTCGSSYALRANDVSPGIGTWVKISGPTDVTFSSPNNQNATVQGLTSGTYVLEWRVESTCGGGLATSTDQVTINVNCDAVYTLAVPKYRNEYRQGDILASASDPDAPIVSASVTQGVLPPGVAFNTTTGAFTIATPGDLEEGTYRLIVNLRDQLSGVTFTTVTLRIYGDAPVIVPLPVELLYFRAFIDQRQVQLQWKTASEENNKEFVVERSADGKHFSAIGTVAGAGTTVVPQFYTFTDAEWTQGTVYYRLKQVDFDGGFEYSSTAAVNHRNYTSHEKQLKVWPNPFVRELRLEVFAPTSADAEAALFDINGRQVYKVNILLKPGFNKITLPLQELPNGMYILRIHGKNVQESTKVIKR</sequence>